<evidence type="ECO:0000256" key="4">
    <source>
        <dbReference type="ARBA" id="ARBA00022801"/>
    </source>
</evidence>
<evidence type="ECO:0000256" key="2">
    <source>
        <dbReference type="ARBA" id="ARBA00022490"/>
    </source>
</evidence>
<gene>
    <name evidence="7" type="ORF">GII36_01685</name>
</gene>
<evidence type="ECO:0000256" key="6">
    <source>
        <dbReference type="SAM" id="Coils"/>
    </source>
</evidence>
<evidence type="ECO:0000256" key="5">
    <source>
        <dbReference type="ARBA" id="ARBA00022839"/>
    </source>
</evidence>
<dbReference type="SUPFAM" id="SSF116842">
    <property type="entry name" value="XseB-like"/>
    <property type="match status" value="1"/>
</dbReference>
<dbReference type="KEGG" id="mama:GII36_01685"/>
<sequence length="66" mass="7494">MTKNNDTTIEQKIEQLEQAVAWFDSDEFVLEQATSCYEQAQKLADEIQRDIAGLKNTIEQVSDSGK</sequence>
<dbReference type="GO" id="GO:0008855">
    <property type="term" value="F:exodeoxyribonuclease VII activity"/>
    <property type="evidence" value="ECO:0007669"/>
    <property type="project" value="InterPro"/>
</dbReference>
<name>A0A857MMQ2_9BACT</name>
<keyword evidence="8" id="KW-1185">Reference proteome</keyword>
<evidence type="ECO:0000313" key="8">
    <source>
        <dbReference type="Proteomes" id="UP001059824"/>
    </source>
</evidence>
<evidence type="ECO:0000256" key="3">
    <source>
        <dbReference type="ARBA" id="ARBA00022722"/>
    </source>
</evidence>
<protein>
    <submittedName>
        <fullName evidence="7">Uncharacterized protein</fullName>
    </submittedName>
</protein>
<dbReference type="Pfam" id="PF02609">
    <property type="entry name" value="Exonuc_VII_S"/>
    <property type="match status" value="1"/>
</dbReference>
<keyword evidence="6" id="KW-0175">Coiled coil</keyword>
<comment type="similarity">
    <text evidence="1">Belongs to the XseB family.</text>
</comment>
<keyword evidence="4" id="KW-0378">Hydrolase</keyword>
<dbReference type="EMBL" id="CP045921">
    <property type="protein sequence ID" value="QHN42559.1"/>
    <property type="molecule type" value="Genomic_DNA"/>
</dbReference>
<proteinExistence type="inferred from homology"/>
<dbReference type="InterPro" id="IPR037004">
    <property type="entry name" value="Exonuc_VII_ssu_sf"/>
</dbReference>
<dbReference type="RefSeq" id="WP_260763954.1">
    <property type="nucleotide sequence ID" value="NZ_CP045921.1"/>
</dbReference>
<reference evidence="7" key="1">
    <citation type="journal article" date="2021" name="Nat. Microbiol.">
        <title>Cocultivation of an ultrasmall environmental parasitic bacterium with lytic ability against bacteria associated with wastewater foams.</title>
        <authorList>
            <person name="Batinovic S."/>
            <person name="Rose J.J.A."/>
            <person name="Ratcliffe J."/>
            <person name="Seviour R.J."/>
            <person name="Petrovski S."/>
        </authorList>
    </citation>
    <scope>NUCLEOTIDE SEQUENCE</scope>
    <source>
        <strain evidence="7">JR1</strain>
    </source>
</reference>
<dbReference type="Gene3D" id="1.10.287.1040">
    <property type="entry name" value="Exonuclease VII, small subunit"/>
    <property type="match status" value="1"/>
</dbReference>
<evidence type="ECO:0000313" key="7">
    <source>
        <dbReference type="EMBL" id="QHN42559.1"/>
    </source>
</evidence>
<keyword evidence="3" id="KW-0540">Nuclease</keyword>
<accession>A0A857MMQ2</accession>
<keyword evidence="5" id="KW-0269">Exonuclease</keyword>
<dbReference type="Proteomes" id="UP001059824">
    <property type="component" value="Chromosome"/>
</dbReference>
<dbReference type="GO" id="GO:0006308">
    <property type="term" value="P:DNA catabolic process"/>
    <property type="evidence" value="ECO:0007669"/>
    <property type="project" value="InterPro"/>
</dbReference>
<dbReference type="AlphaFoldDB" id="A0A857MMQ2"/>
<dbReference type="GO" id="GO:0009318">
    <property type="term" value="C:exodeoxyribonuclease VII complex"/>
    <property type="evidence" value="ECO:0007669"/>
    <property type="project" value="InterPro"/>
</dbReference>
<dbReference type="InterPro" id="IPR003761">
    <property type="entry name" value="Exonuc_VII_S"/>
</dbReference>
<evidence type="ECO:0000256" key="1">
    <source>
        <dbReference type="ARBA" id="ARBA00009998"/>
    </source>
</evidence>
<keyword evidence="2" id="KW-0963">Cytoplasm</keyword>
<organism evidence="7 8">
    <name type="scientific">Candidatus Mycosynbacter amalyticus</name>
    <dbReference type="NCBI Taxonomy" id="2665156"/>
    <lineage>
        <taxon>Bacteria</taxon>
        <taxon>Candidatus Saccharimonadota</taxon>
        <taxon>Candidatus Saccharimonadota incertae sedis</taxon>
        <taxon>Candidatus Mycosynbacter</taxon>
    </lineage>
</organism>
<feature type="coiled-coil region" evidence="6">
    <location>
        <begin position="30"/>
        <end position="64"/>
    </location>
</feature>